<accession>A0A0C3Q0G8</accession>
<feature type="region of interest" description="Disordered" evidence="1">
    <location>
        <begin position="21"/>
        <end position="48"/>
    </location>
</feature>
<evidence type="ECO:0000256" key="1">
    <source>
        <dbReference type="SAM" id="MobiDB-lite"/>
    </source>
</evidence>
<name>A0A0C3Q0G8_9AGAM</name>
<organism evidence="2 3">
    <name type="scientific">Tulasnella calospora MUT 4182</name>
    <dbReference type="NCBI Taxonomy" id="1051891"/>
    <lineage>
        <taxon>Eukaryota</taxon>
        <taxon>Fungi</taxon>
        <taxon>Dikarya</taxon>
        <taxon>Basidiomycota</taxon>
        <taxon>Agaricomycotina</taxon>
        <taxon>Agaricomycetes</taxon>
        <taxon>Cantharellales</taxon>
        <taxon>Tulasnellaceae</taxon>
        <taxon>Tulasnella</taxon>
    </lineage>
</organism>
<proteinExistence type="predicted"/>
<dbReference type="EMBL" id="KN824070">
    <property type="protein sequence ID" value="KIO15444.1"/>
    <property type="molecule type" value="Genomic_DNA"/>
</dbReference>
<keyword evidence="3" id="KW-1185">Reference proteome</keyword>
<dbReference type="HOGENOM" id="CLU_1134256_0_0_1"/>
<evidence type="ECO:0000313" key="2">
    <source>
        <dbReference type="EMBL" id="KIO15444.1"/>
    </source>
</evidence>
<dbReference type="Proteomes" id="UP000054248">
    <property type="component" value="Unassembled WGS sequence"/>
</dbReference>
<evidence type="ECO:0000313" key="3">
    <source>
        <dbReference type="Proteomes" id="UP000054248"/>
    </source>
</evidence>
<reference evidence="2 3" key="1">
    <citation type="submission" date="2014-04" db="EMBL/GenBank/DDBJ databases">
        <authorList>
            <consortium name="DOE Joint Genome Institute"/>
            <person name="Kuo A."/>
            <person name="Girlanda M."/>
            <person name="Perotto S."/>
            <person name="Kohler A."/>
            <person name="Nagy L.G."/>
            <person name="Floudas D."/>
            <person name="Copeland A."/>
            <person name="Barry K.W."/>
            <person name="Cichocki N."/>
            <person name="Veneault-Fourrey C."/>
            <person name="LaButti K."/>
            <person name="Lindquist E.A."/>
            <person name="Lipzen A."/>
            <person name="Lundell T."/>
            <person name="Morin E."/>
            <person name="Murat C."/>
            <person name="Sun H."/>
            <person name="Tunlid A."/>
            <person name="Henrissat B."/>
            <person name="Grigoriev I.V."/>
            <person name="Hibbett D.S."/>
            <person name="Martin F."/>
            <person name="Nordberg H.P."/>
            <person name="Cantor M.N."/>
            <person name="Hua S.X."/>
        </authorList>
    </citation>
    <scope>NUCLEOTIDE SEQUENCE [LARGE SCALE GENOMIC DNA]</scope>
    <source>
        <strain evidence="2 3">MUT 4182</strain>
    </source>
</reference>
<gene>
    <name evidence="2" type="ORF">M407DRAFT_34979</name>
</gene>
<sequence length="245" mass="27680">MYYERLYTVFTFSNALASATSPTTATTATRIRSPETPPQHPSATFGDGLDRYNEFAVRTTTTALPPPSVHLHILHHNLWKALNHAAHFPNDHHGHPPFVRLEIAHEATVLGSTMLLNMLGQPRLAERPQRPPRPPNQVQITMATFWKLFKYVRSWLPLVTLILMPRTSTNRIIDFMGRQYKKTGIDVSKDFRRALKPLERVLKDAGMEEDIDDISLSVAPPAFPTSSLSSSPYSTASWRNNIVTQ</sequence>
<reference evidence="3" key="2">
    <citation type="submission" date="2015-01" db="EMBL/GenBank/DDBJ databases">
        <title>Evolutionary Origins and Diversification of the Mycorrhizal Mutualists.</title>
        <authorList>
            <consortium name="DOE Joint Genome Institute"/>
            <consortium name="Mycorrhizal Genomics Consortium"/>
            <person name="Kohler A."/>
            <person name="Kuo A."/>
            <person name="Nagy L.G."/>
            <person name="Floudas D."/>
            <person name="Copeland A."/>
            <person name="Barry K.W."/>
            <person name="Cichocki N."/>
            <person name="Veneault-Fourrey C."/>
            <person name="LaButti K."/>
            <person name="Lindquist E.A."/>
            <person name="Lipzen A."/>
            <person name="Lundell T."/>
            <person name="Morin E."/>
            <person name="Murat C."/>
            <person name="Riley R."/>
            <person name="Ohm R."/>
            <person name="Sun H."/>
            <person name="Tunlid A."/>
            <person name="Henrissat B."/>
            <person name="Grigoriev I.V."/>
            <person name="Hibbett D.S."/>
            <person name="Martin F."/>
        </authorList>
    </citation>
    <scope>NUCLEOTIDE SEQUENCE [LARGE SCALE GENOMIC DNA]</scope>
    <source>
        <strain evidence="3">MUT 4182</strain>
    </source>
</reference>
<protein>
    <submittedName>
        <fullName evidence="2">Uncharacterized protein</fullName>
    </submittedName>
</protein>
<dbReference type="AlphaFoldDB" id="A0A0C3Q0G8"/>